<name>A0AAX6E6U7_IRIPA</name>
<dbReference type="EMBL" id="JANAVB010021999">
    <property type="protein sequence ID" value="KAJ6824537.1"/>
    <property type="molecule type" value="Genomic_DNA"/>
</dbReference>
<dbReference type="AlphaFoldDB" id="A0AAX6E6U7"/>
<protein>
    <submittedName>
        <fullName evidence="1">Pollen-specific leucine-rich repeat extensin-like protein 4</fullName>
    </submittedName>
</protein>
<keyword evidence="3" id="KW-1185">Reference proteome</keyword>
<organism evidence="1 3">
    <name type="scientific">Iris pallida</name>
    <name type="common">Sweet iris</name>
    <dbReference type="NCBI Taxonomy" id="29817"/>
    <lineage>
        <taxon>Eukaryota</taxon>
        <taxon>Viridiplantae</taxon>
        <taxon>Streptophyta</taxon>
        <taxon>Embryophyta</taxon>
        <taxon>Tracheophyta</taxon>
        <taxon>Spermatophyta</taxon>
        <taxon>Magnoliopsida</taxon>
        <taxon>Liliopsida</taxon>
        <taxon>Asparagales</taxon>
        <taxon>Iridaceae</taxon>
        <taxon>Iridoideae</taxon>
        <taxon>Irideae</taxon>
        <taxon>Iris</taxon>
    </lineage>
</organism>
<sequence>MVTVSRYYGGDDNNDNLVGIWSDMTWLVASTRSDEELWRTALAAAVVSEWPGRGGEEVG</sequence>
<proteinExistence type="predicted"/>
<evidence type="ECO:0000313" key="1">
    <source>
        <dbReference type="EMBL" id="KAJ6799643.1"/>
    </source>
</evidence>
<evidence type="ECO:0000313" key="2">
    <source>
        <dbReference type="EMBL" id="KAJ6824537.1"/>
    </source>
</evidence>
<dbReference type="Proteomes" id="UP001140949">
    <property type="component" value="Unassembled WGS sequence"/>
</dbReference>
<gene>
    <name evidence="1" type="ORF">M6B38_206065</name>
    <name evidence="2" type="ORF">M6B38_382025</name>
</gene>
<evidence type="ECO:0000313" key="3">
    <source>
        <dbReference type="Proteomes" id="UP001140949"/>
    </source>
</evidence>
<dbReference type="EMBL" id="JANAVB010039568">
    <property type="protein sequence ID" value="KAJ6799643.1"/>
    <property type="molecule type" value="Genomic_DNA"/>
</dbReference>
<comment type="caution">
    <text evidence="1">The sequence shown here is derived from an EMBL/GenBank/DDBJ whole genome shotgun (WGS) entry which is preliminary data.</text>
</comment>
<reference evidence="1" key="2">
    <citation type="submission" date="2023-04" db="EMBL/GenBank/DDBJ databases">
        <authorList>
            <person name="Bruccoleri R.E."/>
            <person name="Oakeley E.J."/>
            <person name="Faust A.-M."/>
            <person name="Dessus-Babus S."/>
            <person name="Altorfer M."/>
            <person name="Burckhardt D."/>
            <person name="Oertli M."/>
            <person name="Naumann U."/>
            <person name="Petersen F."/>
            <person name="Wong J."/>
        </authorList>
    </citation>
    <scope>NUCLEOTIDE SEQUENCE</scope>
    <source>
        <strain evidence="1">GSM-AAB239-AS_SAM_17_03QT</strain>
        <tissue evidence="1">Leaf</tissue>
    </source>
</reference>
<accession>A0AAX6E6U7</accession>
<reference evidence="1" key="1">
    <citation type="journal article" date="2023" name="GigaByte">
        <title>Genome assembly of the bearded iris, Iris pallida Lam.</title>
        <authorList>
            <person name="Bruccoleri R.E."/>
            <person name="Oakeley E.J."/>
            <person name="Faust A.M.E."/>
            <person name="Altorfer M."/>
            <person name="Dessus-Babus S."/>
            <person name="Burckhardt D."/>
            <person name="Oertli M."/>
            <person name="Naumann U."/>
            <person name="Petersen F."/>
            <person name="Wong J."/>
        </authorList>
    </citation>
    <scope>NUCLEOTIDE SEQUENCE</scope>
    <source>
        <strain evidence="1">GSM-AAB239-AS_SAM_17_03QT</strain>
    </source>
</reference>